<keyword evidence="1" id="KW-0812">Transmembrane</keyword>
<keyword evidence="3" id="KW-1185">Reference proteome</keyword>
<evidence type="ECO:0000313" key="3">
    <source>
        <dbReference type="Proteomes" id="UP000244193"/>
    </source>
</evidence>
<dbReference type="AlphaFoldDB" id="A0A2S0RE15"/>
<sequence length="61" mass="7330">MDRIINFLKQNIPAIVISTFFYGLFLYFSYTGNRMCDCQSTEKYRANQNGSRISTYHYYHK</sequence>
<accession>A0A2S0RE15</accession>
<dbReference type="Proteomes" id="UP000244193">
    <property type="component" value="Chromosome"/>
</dbReference>
<proteinExistence type="predicted"/>
<evidence type="ECO:0000256" key="1">
    <source>
        <dbReference type="SAM" id="Phobius"/>
    </source>
</evidence>
<protein>
    <submittedName>
        <fullName evidence="2">Uncharacterized protein</fullName>
    </submittedName>
</protein>
<dbReference type="EMBL" id="CP028811">
    <property type="protein sequence ID" value="AWA28952.1"/>
    <property type="molecule type" value="Genomic_DNA"/>
</dbReference>
<dbReference type="KEGG" id="fmg:HYN48_01990"/>
<gene>
    <name evidence="2" type="ORF">HYN48_01990</name>
</gene>
<keyword evidence="1" id="KW-0472">Membrane</keyword>
<evidence type="ECO:0000313" key="2">
    <source>
        <dbReference type="EMBL" id="AWA28952.1"/>
    </source>
</evidence>
<keyword evidence="1" id="KW-1133">Transmembrane helix</keyword>
<organism evidence="2 3">
    <name type="scientific">Flavobacterium magnum</name>
    <dbReference type="NCBI Taxonomy" id="2162713"/>
    <lineage>
        <taxon>Bacteria</taxon>
        <taxon>Pseudomonadati</taxon>
        <taxon>Bacteroidota</taxon>
        <taxon>Flavobacteriia</taxon>
        <taxon>Flavobacteriales</taxon>
        <taxon>Flavobacteriaceae</taxon>
        <taxon>Flavobacterium</taxon>
    </lineage>
</organism>
<feature type="transmembrane region" description="Helical" evidence="1">
    <location>
        <begin position="12"/>
        <end position="30"/>
    </location>
</feature>
<name>A0A2S0RE15_9FLAO</name>
<reference evidence="2 3" key="1">
    <citation type="submission" date="2018-04" db="EMBL/GenBank/DDBJ databases">
        <title>Genome sequencing of Flavobacterium sp. HYN0048.</title>
        <authorList>
            <person name="Yi H."/>
            <person name="Baek C."/>
        </authorList>
    </citation>
    <scope>NUCLEOTIDE SEQUENCE [LARGE SCALE GENOMIC DNA]</scope>
    <source>
        <strain evidence="2 3">HYN0048</strain>
    </source>
</reference>